<organism evidence="3 4">
    <name type="scientific">Blattamonas nauphoetae</name>
    <dbReference type="NCBI Taxonomy" id="2049346"/>
    <lineage>
        <taxon>Eukaryota</taxon>
        <taxon>Metamonada</taxon>
        <taxon>Preaxostyla</taxon>
        <taxon>Oxymonadida</taxon>
        <taxon>Blattamonas</taxon>
    </lineage>
</organism>
<feature type="transmembrane region" description="Helical" evidence="2">
    <location>
        <begin position="62"/>
        <end position="80"/>
    </location>
</feature>
<sequence>MSSTGILPESLLSSHVFDFDDSKRQLTYHETNRSGRTYIMLLICGLLGIISSLISISSSFSADLWILSCFAIFFGVYYGAKAHSGSVTIDLSNSYAFFRRKDSIFSKLTCSTRKDVSVNIDSIVAIEPKRIVHRSNGTKLVSCRITLDYTHTGLTTNRVAFVSEGGFSRIADYAQLVYMWLTWRAEKHPEEKDAREEQITLLRCGIVTTMEYSVKHVSYKALTGQPQHSSTEVPFVSSLPPGSSLHLR</sequence>
<evidence type="ECO:0008006" key="5">
    <source>
        <dbReference type="Google" id="ProtNLM"/>
    </source>
</evidence>
<keyword evidence="2" id="KW-0812">Transmembrane</keyword>
<gene>
    <name evidence="3" type="ORF">BLNAU_20463</name>
</gene>
<keyword evidence="2" id="KW-0472">Membrane</keyword>
<keyword evidence="2" id="KW-1133">Transmembrane helix</keyword>
<accession>A0ABQ9X2T2</accession>
<evidence type="ECO:0000256" key="2">
    <source>
        <dbReference type="SAM" id="Phobius"/>
    </source>
</evidence>
<comment type="caution">
    <text evidence="3">The sequence shown here is derived from an EMBL/GenBank/DDBJ whole genome shotgun (WGS) entry which is preliminary data.</text>
</comment>
<proteinExistence type="predicted"/>
<feature type="transmembrane region" description="Helical" evidence="2">
    <location>
        <begin position="38"/>
        <end position="56"/>
    </location>
</feature>
<evidence type="ECO:0000313" key="3">
    <source>
        <dbReference type="EMBL" id="KAK2944605.1"/>
    </source>
</evidence>
<evidence type="ECO:0000313" key="4">
    <source>
        <dbReference type="Proteomes" id="UP001281761"/>
    </source>
</evidence>
<dbReference type="EMBL" id="JARBJD010000291">
    <property type="protein sequence ID" value="KAK2944605.1"/>
    <property type="molecule type" value="Genomic_DNA"/>
</dbReference>
<protein>
    <recommendedName>
        <fullName evidence="5">SMODS-associating 2TM beta-strand rich effector domain-containing protein</fullName>
    </recommendedName>
</protein>
<evidence type="ECO:0000256" key="1">
    <source>
        <dbReference type="SAM" id="MobiDB-lite"/>
    </source>
</evidence>
<reference evidence="3 4" key="1">
    <citation type="journal article" date="2022" name="bioRxiv">
        <title>Genomics of Preaxostyla Flagellates Illuminates Evolutionary Transitions and the Path Towards Mitochondrial Loss.</title>
        <authorList>
            <person name="Novak L.V.F."/>
            <person name="Treitli S.C."/>
            <person name="Pyrih J."/>
            <person name="Halakuc P."/>
            <person name="Pipaliya S.V."/>
            <person name="Vacek V."/>
            <person name="Brzon O."/>
            <person name="Soukal P."/>
            <person name="Eme L."/>
            <person name="Dacks J.B."/>
            <person name="Karnkowska A."/>
            <person name="Elias M."/>
            <person name="Hampl V."/>
        </authorList>
    </citation>
    <scope>NUCLEOTIDE SEQUENCE [LARGE SCALE GENOMIC DNA]</scope>
    <source>
        <strain evidence="3">NAU3</strain>
        <tissue evidence="3">Gut</tissue>
    </source>
</reference>
<feature type="region of interest" description="Disordered" evidence="1">
    <location>
        <begin position="227"/>
        <end position="248"/>
    </location>
</feature>
<keyword evidence="4" id="KW-1185">Reference proteome</keyword>
<dbReference type="Proteomes" id="UP001281761">
    <property type="component" value="Unassembled WGS sequence"/>
</dbReference>
<name>A0ABQ9X2T2_9EUKA</name>